<dbReference type="Gene3D" id="3.30.60.30">
    <property type="match status" value="2"/>
</dbReference>
<proteinExistence type="predicted"/>
<protein>
    <recommendedName>
        <fullName evidence="2">Kazal-like domain-containing protein</fullName>
    </recommendedName>
</protein>
<feature type="transmembrane region" description="Helical" evidence="1">
    <location>
        <begin position="386"/>
        <end position="406"/>
    </location>
</feature>
<dbReference type="Proteomes" id="UP000030742">
    <property type="component" value="Unassembled WGS sequence"/>
</dbReference>
<organism evidence="3 4">
    <name type="scientific">Dendroctonus ponderosae</name>
    <name type="common">Mountain pine beetle</name>
    <dbReference type="NCBI Taxonomy" id="77166"/>
    <lineage>
        <taxon>Eukaryota</taxon>
        <taxon>Metazoa</taxon>
        <taxon>Ecdysozoa</taxon>
        <taxon>Arthropoda</taxon>
        <taxon>Hexapoda</taxon>
        <taxon>Insecta</taxon>
        <taxon>Pterygota</taxon>
        <taxon>Neoptera</taxon>
        <taxon>Endopterygota</taxon>
        <taxon>Coleoptera</taxon>
        <taxon>Polyphaga</taxon>
        <taxon>Cucujiformia</taxon>
        <taxon>Curculionidae</taxon>
        <taxon>Scolytinae</taxon>
        <taxon>Dendroctonus</taxon>
    </lineage>
</organism>
<gene>
    <name evidence="3" type="ORF">D910_07502</name>
</gene>
<dbReference type="InterPro" id="IPR036058">
    <property type="entry name" value="Kazal_dom_sf"/>
</dbReference>
<evidence type="ECO:0000313" key="3">
    <source>
        <dbReference type="EMBL" id="ERL90148.1"/>
    </source>
</evidence>
<dbReference type="Pfam" id="PF07648">
    <property type="entry name" value="Kazal_2"/>
    <property type="match status" value="2"/>
</dbReference>
<feature type="non-terminal residue" evidence="3">
    <location>
        <position position="1"/>
    </location>
</feature>
<evidence type="ECO:0000256" key="1">
    <source>
        <dbReference type="SAM" id="Phobius"/>
    </source>
</evidence>
<dbReference type="GO" id="GO:0005886">
    <property type="term" value="C:plasma membrane"/>
    <property type="evidence" value="ECO:0007669"/>
    <property type="project" value="TreeGrafter"/>
</dbReference>
<keyword evidence="1" id="KW-0472">Membrane</keyword>
<dbReference type="PROSITE" id="PS51465">
    <property type="entry name" value="KAZAL_2"/>
    <property type="match status" value="1"/>
</dbReference>
<evidence type="ECO:0000313" key="4">
    <source>
        <dbReference type="Proteomes" id="UP000030742"/>
    </source>
</evidence>
<evidence type="ECO:0000259" key="2">
    <source>
        <dbReference type="PROSITE" id="PS51465"/>
    </source>
</evidence>
<dbReference type="PANTHER" id="PTHR13487">
    <property type="entry name" value="SERINE PROTEASE INHIBITOR"/>
    <property type="match status" value="1"/>
</dbReference>
<dbReference type="EMBL" id="KB632210">
    <property type="protein sequence ID" value="ERL90148.1"/>
    <property type="molecule type" value="Genomic_DNA"/>
</dbReference>
<dbReference type="SMART" id="SM00280">
    <property type="entry name" value="KAZAL"/>
    <property type="match status" value="2"/>
</dbReference>
<sequence length="407" mass="44600">ERPGRTRVSVFIGTAATLSNFTDPISRWIATIVAVMLASRFAVKNNVKVVLWEAETPPTQLCLAIAHRIMFQFVAGMESLILPPVWPSKLGNCGLSRCSGLNDADIESLPCKNPCKSTTCPVGQKCVPYFQTCLSLMHKPCKQFECINGSTECSSLPKDPVCDANKKQYDNACLLAHHNAKLAYRGPCLKRCRENGQVCGINGRTYTSECAAHADMISVDYNGPCSSIGLITNTKSRQCSNVKCHELPDESCLGITPPGACCPLCGGSLRLLYSRKQIDRALYALQNRGTDSINLRSLLKGLERQVQIAQCTVRGYVTVETDIFVVIQSNEGYPSSLQLEACIREAEKIAGLVNMKSPRIVSEVSLSSLTLATVVHTHIATSSTHIYIPNLMLTILAATFQYIWFLR</sequence>
<dbReference type="SUPFAM" id="SSF100895">
    <property type="entry name" value="Kazal-type serine protease inhibitors"/>
    <property type="match status" value="2"/>
</dbReference>
<dbReference type="GO" id="GO:0030198">
    <property type="term" value="P:extracellular matrix organization"/>
    <property type="evidence" value="ECO:0007669"/>
    <property type="project" value="TreeGrafter"/>
</dbReference>
<dbReference type="OrthoDB" id="5956770at2759"/>
<dbReference type="AlphaFoldDB" id="U4UCU6"/>
<reference evidence="3 4" key="1">
    <citation type="journal article" date="2013" name="Genome Biol.">
        <title>Draft genome of the mountain pine beetle, Dendroctonus ponderosae Hopkins, a major forest pest.</title>
        <authorList>
            <person name="Keeling C.I."/>
            <person name="Yuen M.M."/>
            <person name="Liao N.Y."/>
            <person name="Docking T.R."/>
            <person name="Chan S.K."/>
            <person name="Taylor G.A."/>
            <person name="Palmquist D.L."/>
            <person name="Jackman S.D."/>
            <person name="Nguyen A."/>
            <person name="Li M."/>
            <person name="Henderson H."/>
            <person name="Janes J.K."/>
            <person name="Zhao Y."/>
            <person name="Pandoh P."/>
            <person name="Moore R."/>
            <person name="Sperling F.A."/>
            <person name="Huber D.P."/>
            <person name="Birol I."/>
            <person name="Jones S.J."/>
            <person name="Bohlmann J."/>
        </authorList>
    </citation>
    <scope>NUCLEOTIDE SEQUENCE</scope>
</reference>
<accession>U4UCU6</accession>
<dbReference type="GO" id="GO:0008191">
    <property type="term" value="F:metalloendopeptidase inhibitor activity"/>
    <property type="evidence" value="ECO:0007669"/>
    <property type="project" value="InterPro"/>
</dbReference>
<feature type="domain" description="Kazal-like" evidence="2">
    <location>
        <begin position="135"/>
        <end position="190"/>
    </location>
</feature>
<dbReference type="CDD" id="cd00104">
    <property type="entry name" value="KAZAL_FS"/>
    <property type="match status" value="1"/>
</dbReference>
<dbReference type="InterPro" id="IPR002350">
    <property type="entry name" value="Kazal_dom"/>
</dbReference>
<keyword evidence="1" id="KW-1133">Transmembrane helix</keyword>
<keyword evidence="1" id="KW-0812">Transmembrane</keyword>
<name>U4UCU6_DENPD</name>
<dbReference type="InterPro" id="IPR039016">
    <property type="entry name" value="RECK"/>
</dbReference>
<dbReference type="PANTHER" id="PTHR13487:SF3">
    <property type="entry name" value="REVERSION-INDUCING CYSTEINE-RICH PROTEIN WITH KAZAL MOTIFS"/>
    <property type="match status" value="1"/>
</dbReference>